<evidence type="ECO:0000313" key="3">
    <source>
        <dbReference type="Proteomes" id="UP001501310"/>
    </source>
</evidence>
<evidence type="ECO:0000256" key="1">
    <source>
        <dbReference type="SAM" id="SignalP"/>
    </source>
</evidence>
<dbReference type="InterPro" id="IPR022061">
    <property type="entry name" value="DUF3617"/>
</dbReference>
<organism evidence="2 3">
    <name type="scientific">Sphingomonas humi</name>
    <dbReference type="NCBI Taxonomy" id="335630"/>
    <lineage>
        <taxon>Bacteria</taxon>
        <taxon>Pseudomonadati</taxon>
        <taxon>Pseudomonadota</taxon>
        <taxon>Alphaproteobacteria</taxon>
        <taxon>Sphingomonadales</taxon>
        <taxon>Sphingomonadaceae</taxon>
        <taxon>Sphingomonas</taxon>
    </lineage>
</organism>
<sequence length="139" mass="14743">MMGRMKRFASLAAVGCLAAGGLASAASAPGVLPGVEPGLWEVSADATGRNARRGCLDDMILIATYAHAGQRCERTILVNTPRQLVVTLACGAGSFGRSDVTVTTPRSLKLATQGFRQGEPYDFTIYARRVGECPARERR</sequence>
<proteinExistence type="predicted"/>
<dbReference type="EMBL" id="BAAAZD010000002">
    <property type="protein sequence ID" value="GAA4004615.1"/>
    <property type="molecule type" value="Genomic_DNA"/>
</dbReference>
<accession>A0ABP7S086</accession>
<comment type="caution">
    <text evidence="2">The sequence shown here is derived from an EMBL/GenBank/DDBJ whole genome shotgun (WGS) entry which is preliminary data.</text>
</comment>
<feature type="signal peptide" evidence="1">
    <location>
        <begin position="1"/>
        <end position="25"/>
    </location>
</feature>
<reference evidence="3" key="1">
    <citation type="journal article" date="2019" name="Int. J. Syst. Evol. Microbiol.">
        <title>The Global Catalogue of Microorganisms (GCM) 10K type strain sequencing project: providing services to taxonomists for standard genome sequencing and annotation.</title>
        <authorList>
            <consortium name="The Broad Institute Genomics Platform"/>
            <consortium name="The Broad Institute Genome Sequencing Center for Infectious Disease"/>
            <person name="Wu L."/>
            <person name="Ma J."/>
        </authorList>
    </citation>
    <scope>NUCLEOTIDE SEQUENCE [LARGE SCALE GENOMIC DNA]</scope>
    <source>
        <strain evidence="3">JCM 16603</strain>
    </source>
</reference>
<dbReference type="Pfam" id="PF12276">
    <property type="entry name" value="DUF3617"/>
    <property type="match status" value="1"/>
</dbReference>
<evidence type="ECO:0000313" key="2">
    <source>
        <dbReference type="EMBL" id="GAA4004615.1"/>
    </source>
</evidence>
<keyword evidence="1" id="KW-0732">Signal</keyword>
<name>A0ABP7S086_9SPHN</name>
<protein>
    <recommendedName>
        <fullName evidence="4">DUF3617 family protein</fullName>
    </recommendedName>
</protein>
<dbReference type="Proteomes" id="UP001501310">
    <property type="component" value="Unassembled WGS sequence"/>
</dbReference>
<keyword evidence="3" id="KW-1185">Reference proteome</keyword>
<evidence type="ECO:0008006" key="4">
    <source>
        <dbReference type="Google" id="ProtNLM"/>
    </source>
</evidence>
<gene>
    <name evidence="2" type="ORF">GCM10022211_15800</name>
</gene>
<feature type="chain" id="PRO_5047203611" description="DUF3617 family protein" evidence="1">
    <location>
        <begin position="26"/>
        <end position="139"/>
    </location>
</feature>